<reference evidence="2" key="2">
    <citation type="journal article" date="2015" name="J. Proteomics">
        <title>Sexual differences in the sialomes of the zebra tick, Rhipicephalus pulchellus.</title>
        <authorList>
            <person name="Tan A.W."/>
            <person name="Francischetti I.M."/>
            <person name="Slovak M."/>
            <person name="Kini R.M."/>
            <person name="Ribeiro J.M."/>
        </authorList>
    </citation>
    <scope>NUCLEOTIDE SEQUENCE</scope>
    <source>
        <tissue evidence="2">Salivary gland</tissue>
    </source>
</reference>
<dbReference type="InterPro" id="IPR000477">
    <property type="entry name" value="RT_dom"/>
</dbReference>
<accession>L7M0D4</accession>
<feature type="domain" description="Reverse transcriptase" evidence="1">
    <location>
        <begin position="1"/>
        <end position="241"/>
    </location>
</feature>
<dbReference type="PANTHER" id="PTHR47027:SF20">
    <property type="entry name" value="REVERSE TRANSCRIPTASE-LIKE PROTEIN WITH RNA-DIRECTED DNA POLYMERASE DOMAIN"/>
    <property type="match status" value="1"/>
</dbReference>
<dbReference type="PANTHER" id="PTHR47027">
    <property type="entry name" value="REVERSE TRANSCRIPTASE DOMAIN-CONTAINING PROTEIN"/>
    <property type="match status" value="1"/>
</dbReference>
<dbReference type="GO" id="GO:0071897">
    <property type="term" value="P:DNA biosynthetic process"/>
    <property type="evidence" value="ECO:0007669"/>
    <property type="project" value="UniProtKB-ARBA"/>
</dbReference>
<proteinExistence type="evidence at transcript level"/>
<dbReference type="PROSITE" id="PS50878">
    <property type="entry name" value="RT_POL"/>
    <property type="match status" value="1"/>
</dbReference>
<evidence type="ECO:0000313" key="2">
    <source>
        <dbReference type="EMBL" id="JAA57796.1"/>
    </source>
</evidence>
<evidence type="ECO:0000259" key="1">
    <source>
        <dbReference type="PROSITE" id="PS50878"/>
    </source>
</evidence>
<name>L7M0D4_RHIPC</name>
<dbReference type="CDD" id="cd01650">
    <property type="entry name" value="RT_nLTR_like"/>
    <property type="match status" value="1"/>
</dbReference>
<organism evidence="2">
    <name type="scientific">Rhipicephalus pulchellus</name>
    <name type="common">Yellow backed tick</name>
    <name type="synonym">Dermacentor pulchellus</name>
    <dbReference type="NCBI Taxonomy" id="72859"/>
    <lineage>
        <taxon>Eukaryota</taxon>
        <taxon>Metazoa</taxon>
        <taxon>Ecdysozoa</taxon>
        <taxon>Arthropoda</taxon>
        <taxon>Chelicerata</taxon>
        <taxon>Arachnida</taxon>
        <taxon>Acari</taxon>
        <taxon>Parasitiformes</taxon>
        <taxon>Ixodida</taxon>
        <taxon>Ixodoidea</taxon>
        <taxon>Ixodidae</taxon>
        <taxon>Rhipicephalinae</taxon>
        <taxon>Rhipicephalus</taxon>
        <taxon>Rhipicephalus</taxon>
    </lineage>
</organism>
<sequence length="555" mass="62683">MYRLFAGVIKAWMSGWAETKGLLTELQNGFRPGRRLDDNLFVVTQCAEVARKEGRTLLCCFLDVEKAYDNVPHGPLFACLSDLGLPQLLISTIRRMYSDNVVSVQLGSIITGPIRVKKGLRQGCPLSPLLYILYASRVERALLNSNLGFSMRFSTTSASENHRLPGLAFADDLVVMAESNQELQSLLDICQKEIASLGLRFNTKKSAVVCLAGRSTDAAALTLAGEPLAARNDYRYLGVTLCVGAARYSQHETMIRQAALQGQRILRRRCLWGCNRFQMIRDLWKMVHVPGLTFGNAVVCLSPTTREWLERQQREVGRAALGCHGRVANEAVQGDVGWSSFEAREAASKIIYRGRLMRMRRARWARRVFEYLSATCMRTDWTRRIYQLEKKYGFFAEAISTETASKWAVEVRLRVREAEDTQWRKAMEAKSTLECYRKHKESISGSRFYDNSAGSSLLFEARAGALRTLEYRRRFDNTFVSSLCRVCGVETETQEHLVLRCRSLPTAPVEGATLPQALGFQLLDEDGSSDNGMGRYAVAVTKRRLAEWWATVRRT</sequence>
<dbReference type="InterPro" id="IPR043502">
    <property type="entry name" value="DNA/RNA_pol_sf"/>
</dbReference>
<protein>
    <submittedName>
        <fullName evidence="2">Putative tick transposon</fullName>
    </submittedName>
</protein>
<reference evidence="2" key="1">
    <citation type="submission" date="2012-11" db="EMBL/GenBank/DDBJ databases">
        <authorList>
            <person name="Lucero-Rivera Y.E."/>
            <person name="Tovar-Ramirez D."/>
        </authorList>
    </citation>
    <scope>NUCLEOTIDE SEQUENCE</scope>
    <source>
        <tissue evidence="2">Salivary gland</tissue>
    </source>
</reference>
<dbReference type="Pfam" id="PF00078">
    <property type="entry name" value="RVT_1"/>
    <property type="match status" value="1"/>
</dbReference>
<dbReference type="AlphaFoldDB" id="L7M0D4"/>
<dbReference type="SUPFAM" id="SSF56672">
    <property type="entry name" value="DNA/RNA polymerases"/>
    <property type="match status" value="1"/>
</dbReference>
<dbReference type="EMBL" id="GACK01007238">
    <property type="protein sequence ID" value="JAA57796.1"/>
    <property type="molecule type" value="mRNA"/>
</dbReference>